<feature type="domain" description="Xaa-Pro dipeptidyl-peptidase C-terminal" evidence="2">
    <location>
        <begin position="2"/>
        <end position="144"/>
    </location>
</feature>
<sequence>MRPCRQQRSGGPPRCPHLHHAHPLDEDVEVIGEVSAEIWFRSSLAHADVFVRLCDVNPDGRSHNICDGLTSLTDADELGCATVSLWPTAYHFKQGHVIRVQVSSGAFPRYARNPGTGEPLATATTLRAADQSVHHDPAHPSAITLPMRERR</sequence>
<proteinExistence type="predicted"/>
<keyword evidence="3" id="KW-0378">Hydrolase</keyword>
<organism evidence="3 4">
    <name type="scientific">Streptomyces bottropensis</name>
    <dbReference type="NCBI Taxonomy" id="42235"/>
    <lineage>
        <taxon>Bacteria</taxon>
        <taxon>Bacillati</taxon>
        <taxon>Actinomycetota</taxon>
        <taxon>Actinomycetes</taxon>
        <taxon>Kitasatosporales</taxon>
        <taxon>Streptomycetaceae</taxon>
        <taxon>Streptomyces</taxon>
    </lineage>
</organism>
<keyword evidence="4" id="KW-1185">Reference proteome</keyword>
<evidence type="ECO:0000313" key="4">
    <source>
        <dbReference type="Proteomes" id="UP001310290"/>
    </source>
</evidence>
<dbReference type="InterPro" id="IPR005674">
    <property type="entry name" value="CocE/Ser_esterase"/>
</dbReference>
<dbReference type="InterPro" id="IPR013736">
    <property type="entry name" value="Xaa-Pro_dipept_C"/>
</dbReference>
<reference evidence="3" key="1">
    <citation type="submission" date="2023-04" db="EMBL/GenBank/DDBJ databases">
        <title>Genomic diversity of scab-causing Streptomyces spp. in the province of Quebec, Canada.</title>
        <authorList>
            <person name="Biessy A."/>
            <person name="Cadieux M."/>
            <person name="Ciotola M."/>
            <person name="Filion M."/>
        </authorList>
    </citation>
    <scope>NUCLEOTIDE SEQUENCE</scope>
    <source>
        <strain evidence="3">B21-115</strain>
    </source>
</reference>
<comment type="caution">
    <text evidence="3">The sequence shown here is derived from an EMBL/GenBank/DDBJ whole genome shotgun (WGS) entry which is preliminary data.</text>
</comment>
<evidence type="ECO:0000256" key="1">
    <source>
        <dbReference type="SAM" id="MobiDB-lite"/>
    </source>
</evidence>
<protein>
    <submittedName>
        <fullName evidence="3">CocE/NonD family hydrolase</fullName>
    </submittedName>
</protein>
<dbReference type="Gene3D" id="2.60.120.260">
    <property type="entry name" value="Galactose-binding domain-like"/>
    <property type="match status" value="1"/>
</dbReference>
<dbReference type="EMBL" id="JARULZ010000002">
    <property type="protein sequence ID" value="MEH0638809.1"/>
    <property type="molecule type" value="Genomic_DNA"/>
</dbReference>
<dbReference type="Pfam" id="PF08530">
    <property type="entry name" value="PepX_C"/>
    <property type="match status" value="1"/>
</dbReference>
<feature type="region of interest" description="Disordered" evidence="1">
    <location>
        <begin position="130"/>
        <end position="151"/>
    </location>
</feature>
<accession>A0ABU8AZV2</accession>
<dbReference type="Proteomes" id="UP001310290">
    <property type="component" value="Unassembled WGS sequence"/>
</dbReference>
<dbReference type="InterPro" id="IPR008979">
    <property type="entry name" value="Galactose-bd-like_sf"/>
</dbReference>
<evidence type="ECO:0000259" key="2">
    <source>
        <dbReference type="SMART" id="SM00939"/>
    </source>
</evidence>
<dbReference type="SMART" id="SM00939">
    <property type="entry name" value="PepX_C"/>
    <property type="match status" value="1"/>
</dbReference>
<name>A0ABU8AZV2_9ACTN</name>
<gene>
    <name evidence="3" type="ORF">QBA35_37140</name>
</gene>
<evidence type="ECO:0000313" key="3">
    <source>
        <dbReference type="EMBL" id="MEH0638809.1"/>
    </source>
</evidence>
<dbReference type="SUPFAM" id="SSF49785">
    <property type="entry name" value="Galactose-binding domain-like"/>
    <property type="match status" value="1"/>
</dbReference>
<dbReference type="GO" id="GO:0016787">
    <property type="term" value="F:hydrolase activity"/>
    <property type="evidence" value="ECO:0007669"/>
    <property type="project" value="UniProtKB-KW"/>
</dbReference>
<dbReference type="NCBIfam" id="TIGR00976">
    <property type="entry name" value="CocE_NonD"/>
    <property type="match status" value="1"/>
</dbReference>